<dbReference type="EMBL" id="CM023483">
    <property type="protein sequence ID" value="KAH6935360.1"/>
    <property type="molecule type" value="Genomic_DNA"/>
</dbReference>
<name>A0ACB7SL99_HYAAI</name>
<sequence>MCAAAHHYHYGDGRASSAELYLHRLSGQEKEPHIASVDHSYAKAWNAHPDSHHAKPAKLLFMKDVFFSESKTCENIAVDVETWKGGEMAPYDGSKTRNLMSECERSASLSSRPDASWDDSVKRLGWTTSQHRLFNQVMRLLHADRLARLAYCNNANEPVLRRLAVDRTARRLRRIMGSWDIKLLHWLHQVLVEKATVSYVAAYLDALQALRAQVPQLVDKLVAGAALGSVLLRRPWDPIAPFLEPEQTQTAAVCTFAGRVPRRSAAPGCWPVQILDLSAVRVGQACDCRADDTANCKPQPGSRGHGVCGTGQGA</sequence>
<proteinExistence type="predicted"/>
<organism evidence="1 2">
    <name type="scientific">Hyalomma asiaticum</name>
    <name type="common">Tick</name>
    <dbReference type="NCBI Taxonomy" id="266040"/>
    <lineage>
        <taxon>Eukaryota</taxon>
        <taxon>Metazoa</taxon>
        <taxon>Ecdysozoa</taxon>
        <taxon>Arthropoda</taxon>
        <taxon>Chelicerata</taxon>
        <taxon>Arachnida</taxon>
        <taxon>Acari</taxon>
        <taxon>Parasitiformes</taxon>
        <taxon>Ixodida</taxon>
        <taxon>Ixodoidea</taxon>
        <taxon>Ixodidae</taxon>
        <taxon>Hyalomminae</taxon>
        <taxon>Hyalomma</taxon>
    </lineage>
</organism>
<dbReference type="Proteomes" id="UP000821845">
    <property type="component" value="Chromosome 3"/>
</dbReference>
<evidence type="ECO:0000313" key="2">
    <source>
        <dbReference type="Proteomes" id="UP000821845"/>
    </source>
</evidence>
<accession>A0ACB7SL99</accession>
<comment type="caution">
    <text evidence="1">The sequence shown here is derived from an EMBL/GenBank/DDBJ whole genome shotgun (WGS) entry which is preliminary data.</text>
</comment>
<evidence type="ECO:0000313" key="1">
    <source>
        <dbReference type="EMBL" id="KAH6935360.1"/>
    </source>
</evidence>
<keyword evidence="2" id="KW-1185">Reference proteome</keyword>
<gene>
    <name evidence="1" type="ORF">HPB50_005345</name>
</gene>
<reference evidence="1" key="1">
    <citation type="submission" date="2020-05" db="EMBL/GenBank/DDBJ databases">
        <title>Large-scale comparative analyses of tick genomes elucidate their genetic diversity and vector capacities.</title>
        <authorList>
            <person name="Jia N."/>
            <person name="Wang J."/>
            <person name="Shi W."/>
            <person name="Du L."/>
            <person name="Sun Y."/>
            <person name="Zhan W."/>
            <person name="Jiang J."/>
            <person name="Wang Q."/>
            <person name="Zhang B."/>
            <person name="Ji P."/>
            <person name="Sakyi L.B."/>
            <person name="Cui X."/>
            <person name="Yuan T."/>
            <person name="Jiang B."/>
            <person name="Yang W."/>
            <person name="Lam T.T.-Y."/>
            <person name="Chang Q."/>
            <person name="Ding S."/>
            <person name="Wang X."/>
            <person name="Zhu J."/>
            <person name="Ruan X."/>
            <person name="Zhao L."/>
            <person name="Wei J."/>
            <person name="Que T."/>
            <person name="Du C."/>
            <person name="Cheng J."/>
            <person name="Dai P."/>
            <person name="Han X."/>
            <person name="Huang E."/>
            <person name="Gao Y."/>
            <person name="Liu J."/>
            <person name="Shao H."/>
            <person name="Ye R."/>
            <person name="Li L."/>
            <person name="Wei W."/>
            <person name="Wang X."/>
            <person name="Wang C."/>
            <person name="Yang T."/>
            <person name="Huo Q."/>
            <person name="Li W."/>
            <person name="Guo W."/>
            <person name="Chen H."/>
            <person name="Zhou L."/>
            <person name="Ni X."/>
            <person name="Tian J."/>
            <person name="Zhou Y."/>
            <person name="Sheng Y."/>
            <person name="Liu T."/>
            <person name="Pan Y."/>
            <person name="Xia L."/>
            <person name="Li J."/>
            <person name="Zhao F."/>
            <person name="Cao W."/>
        </authorList>
    </citation>
    <scope>NUCLEOTIDE SEQUENCE</scope>
    <source>
        <strain evidence="1">Hyas-2018</strain>
    </source>
</reference>
<protein>
    <submittedName>
        <fullName evidence="1">Uncharacterized protein</fullName>
    </submittedName>
</protein>